<evidence type="ECO:0000256" key="1">
    <source>
        <dbReference type="SAM" id="Phobius"/>
    </source>
</evidence>
<name>A0ABW0HUJ7_9BACL</name>
<keyword evidence="1" id="KW-1133">Transmembrane helix</keyword>
<keyword evidence="3" id="KW-1185">Reference proteome</keyword>
<keyword evidence="1" id="KW-0472">Membrane</keyword>
<feature type="transmembrane region" description="Helical" evidence="1">
    <location>
        <begin position="12"/>
        <end position="33"/>
    </location>
</feature>
<dbReference type="RefSeq" id="WP_378133823.1">
    <property type="nucleotide sequence ID" value="NZ_JBHSMI010000025.1"/>
</dbReference>
<dbReference type="Proteomes" id="UP001596113">
    <property type="component" value="Unassembled WGS sequence"/>
</dbReference>
<reference evidence="3" key="1">
    <citation type="journal article" date="2019" name="Int. J. Syst. Evol. Microbiol.">
        <title>The Global Catalogue of Microorganisms (GCM) 10K type strain sequencing project: providing services to taxonomists for standard genome sequencing and annotation.</title>
        <authorList>
            <consortium name="The Broad Institute Genomics Platform"/>
            <consortium name="The Broad Institute Genome Sequencing Center for Infectious Disease"/>
            <person name="Wu L."/>
            <person name="Ma J."/>
        </authorList>
    </citation>
    <scope>NUCLEOTIDE SEQUENCE [LARGE SCALE GENOMIC DNA]</scope>
    <source>
        <strain evidence="3">CGMCC 1.18575</strain>
    </source>
</reference>
<keyword evidence="1" id="KW-0812">Transmembrane</keyword>
<dbReference type="EMBL" id="JBHSMI010000025">
    <property type="protein sequence ID" value="MFC5403970.1"/>
    <property type="molecule type" value="Genomic_DNA"/>
</dbReference>
<organism evidence="2 3">
    <name type="scientific">Cohnella soli</name>
    <dbReference type="NCBI Taxonomy" id="425005"/>
    <lineage>
        <taxon>Bacteria</taxon>
        <taxon>Bacillati</taxon>
        <taxon>Bacillota</taxon>
        <taxon>Bacilli</taxon>
        <taxon>Bacillales</taxon>
        <taxon>Paenibacillaceae</taxon>
        <taxon>Cohnella</taxon>
    </lineage>
</organism>
<evidence type="ECO:0000313" key="3">
    <source>
        <dbReference type="Proteomes" id="UP001596113"/>
    </source>
</evidence>
<evidence type="ECO:0000313" key="2">
    <source>
        <dbReference type="EMBL" id="MFC5403970.1"/>
    </source>
</evidence>
<proteinExistence type="predicted"/>
<protein>
    <submittedName>
        <fullName evidence="2">Uncharacterized protein</fullName>
    </submittedName>
</protein>
<gene>
    <name evidence="2" type="ORF">ACFPOF_14600</name>
</gene>
<feature type="transmembrane region" description="Helical" evidence="1">
    <location>
        <begin position="45"/>
        <end position="65"/>
    </location>
</feature>
<sequence length="66" mass="7205">MDLVNVEGVSPALFVTGIVFILMIGSFLSLGVLRFFQLKKRQGGIYMGLSVLSLIGLLVAVETWFV</sequence>
<comment type="caution">
    <text evidence="2">The sequence shown here is derived from an EMBL/GenBank/DDBJ whole genome shotgun (WGS) entry which is preliminary data.</text>
</comment>
<accession>A0ABW0HUJ7</accession>